<feature type="transmembrane region" description="Helical" evidence="8">
    <location>
        <begin position="184"/>
        <end position="208"/>
    </location>
</feature>
<feature type="transmembrane region" description="Helical" evidence="8">
    <location>
        <begin position="12"/>
        <end position="31"/>
    </location>
</feature>
<dbReference type="NCBIfam" id="TIGR00912">
    <property type="entry name" value="2A0309"/>
    <property type="match status" value="1"/>
</dbReference>
<keyword evidence="4" id="KW-0309">Germination</keyword>
<keyword evidence="7 8" id="KW-0472">Membrane</keyword>
<dbReference type="Pfam" id="PF03845">
    <property type="entry name" value="Spore_permease"/>
    <property type="match status" value="1"/>
</dbReference>
<keyword evidence="10" id="KW-1185">Reference proteome</keyword>
<dbReference type="OrthoDB" id="2380240at2"/>
<dbReference type="PANTHER" id="PTHR34975:SF2">
    <property type="entry name" value="SPORE GERMINATION PROTEIN A2"/>
    <property type="match status" value="1"/>
</dbReference>
<accession>A0A235FFD0</accession>
<feature type="transmembrane region" description="Helical" evidence="8">
    <location>
        <begin position="332"/>
        <end position="354"/>
    </location>
</feature>
<sequence length="370" mass="42443">MMKIKENFLVSPYLVFFLVHSIQVGVGVLGYQRVVAKFAGYDSWISVLFAGMIIHILIYMIYYVLNTGGGDITSIHTKLFGKYIGTVFNLVLILYFAVWTITVLRTYIEVVQVWMFPTLETWKIASVFLLLTYYVVSAGFRTVTGVCFLGVVLPFGLIVLLVFPLQYSHFTNLLPVFDESIKDYIISTKSMMLSYLGFESLLVFYPFVKNAKTSEKYAHFGNFLTVLIYLTITIITFSFFSEEQLARNVWATLSMVKVVQVSFVERFDYFFVSFWCLVILTNIALSIWASSRLAKVVFKVRHHQMLILISGVVLVVCVLLKTRFLINLLNNYTNILGFYMAAIYIPLLFIASVIKNKKKKHDQMENSSAQ</sequence>
<dbReference type="AlphaFoldDB" id="A0A235FFD0"/>
<dbReference type="EMBL" id="NOII01000001">
    <property type="protein sequence ID" value="OYD59637.1"/>
    <property type="molecule type" value="Genomic_DNA"/>
</dbReference>
<evidence type="ECO:0000256" key="5">
    <source>
        <dbReference type="ARBA" id="ARBA00022692"/>
    </source>
</evidence>
<dbReference type="Gene3D" id="1.20.1740.10">
    <property type="entry name" value="Amino acid/polyamine transporter I"/>
    <property type="match status" value="1"/>
</dbReference>
<feature type="transmembrane region" description="Helical" evidence="8">
    <location>
        <begin position="269"/>
        <end position="294"/>
    </location>
</feature>
<evidence type="ECO:0000256" key="3">
    <source>
        <dbReference type="ARBA" id="ARBA00022448"/>
    </source>
</evidence>
<evidence type="ECO:0000313" key="10">
    <source>
        <dbReference type="Proteomes" id="UP000215059"/>
    </source>
</evidence>
<gene>
    <name evidence="9" type="ORF">CGZ90_07055</name>
</gene>
<dbReference type="GO" id="GO:0016020">
    <property type="term" value="C:membrane"/>
    <property type="evidence" value="ECO:0007669"/>
    <property type="project" value="UniProtKB-SubCell"/>
</dbReference>
<keyword evidence="3" id="KW-0813">Transport</keyword>
<comment type="caution">
    <text evidence="9">The sequence shown here is derived from an EMBL/GenBank/DDBJ whole genome shotgun (WGS) entry which is preliminary data.</text>
</comment>
<evidence type="ECO:0000256" key="7">
    <source>
        <dbReference type="ARBA" id="ARBA00023136"/>
    </source>
</evidence>
<evidence type="ECO:0000256" key="1">
    <source>
        <dbReference type="ARBA" id="ARBA00004141"/>
    </source>
</evidence>
<evidence type="ECO:0000256" key="2">
    <source>
        <dbReference type="ARBA" id="ARBA00007998"/>
    </source>
</evidence>
<feature type="transmembrane region" description="Helical" evidence="8">
    <location>
        <begin position="306"/>
        <end position="326"/>
    </location>
</feature>
<reference evidence="9 10" key="1">
    <citation type="submission" date="2017-07" db="EMBL/GenBank/DDBJ databases">
        <title>Fictibacillus sp. nov. GDSW-R2A3 Genome sequencing and assembly.</title>
        <authorList>
            <person name="Mayilraj S."/>
        </authorList>
    </citation>
    <scope>NUCLEOTIDE SEQUENCE [LARGE SCALE GENOMIC DNA]</scope>
    <source>
        <strain evidence="9 10">GDSW-R2A3</strain>
    </source>
</reference>
<feature type="transmembrane region" description="Helical" evidence="8">
    <location>
        <begin position="86"/>
        <end position="108"/>
    </location>
</feature>
<evidence type="ECO:0000256" key="8">
    <source>
        <dbReference type="SAM" id="Phobius"/>
    </source>
</evidence>
<feature type="transmembrane region" description="Helical" evidence="8">
    <location>
        <begin position="143"/>
        <end position="164"/>
    </location>
</feature>
<evidence type="ECO:0000256" key="6">
    <source>
        <dbReference type="ARBA" id="ARBA00022989"/>
    </source>
</evidence>
<comment type="subcellular location">
    <subcellularLocation>
        <location evidence="1">Membrane</location>
        <topology evidence="1">Multi-pass membrane protein</topology>
    </subcellularLocation>
</comment>
<dbReference type="PANTHER" id="PTHR34975">
    <property type="entry name" value="SPORE GERMINATION PROTEIN A2"/>
    <property type="match status" value="1"/>
</dbReference>
<evidence type="ECO:0000256" key="4">
    <source>
        <dbReference type="ARBA" id="ARBA00022544"/>
    </source>
</evidence>
<feature type="transmembrane region" description="Helical" evidence="8">
    <location>
        <begin position="220"/>
        <end position="240"/>
    </location>
</feature>
<feature type="transmembrane region" description="Helical" evidence="8">
    <location>
        <begin position="43"/>
        <end position="65"/>
    </location>
</feature>
<proteinExistence type="inferred from homology"/>
<organism evidence="9 10">
    <name type="scientific">Fictibacillus aquaticus</name>
    <dbReference type="NCBI Taxonomy" id="2021314"/>
    <lineage>
        <taxon>Bacteria</taxon>
        <taxon>Bacillati</taxon>
        <taxon>Bacillota</taxon>
        <taxon>Bacilli</taxon>
        <taxon>Bacillales</taxon>
        <taxon>Fictibacillaceae</taxon>
        <taxon>Fictibacillus</taxon>
    </lineage>
</organism>
<dbReference type="Proteomes" id="UP000215059">
    <property type="component" value="Unassembled WGS sequence"/>
</dbReference>
<keyword evidence="5 8" id="KW-0812">Transmembrane</keyword>
<feature type="transmembrane region" description="Helical" evidence="8">
    <location>
        <begin position="114"/>
        <end position="136"/>
    </location>
</feature>
<comment type="similarity">
    <text evidence="2">Belongs to the amino acid-polyamine-organocation (APC) superfamily. Spore germination protein (SGP) (TC 2.A.3.9) family.</text>
</comment>
<keyword evidence="6 8" id="KW-1133">Transmembrane helix</keyword>
<name>A0A235FFD0_9BACL</name>
<dbReference type="InterPro" id="IPR004761">
    <property type="entry name" value="Spore_GerAB"/>
</dbReference>
<protein>
    <submittedName>
        <fullName evidence="9">Spore gernimation protein GerB</fullName>
    </submittedName>
</protein>
<evidence type="ECO:0000313" key="9">
    <source>
        <dbReference type="EMBL" id="OYD59637.1"/>
    </source>
</evidence>
<dbReference type="GO" id="GO:0009847">
    <property type="term" value="P:spore germination"/>
    <property type="evidence" value="ECO:0007669"/>
    <property type="project" value="InterPro"/>
</dbReference>